<sequence>MFSTVTSTAGAALPAKTRYQTYGPSESYSALLRKKIMPDLNTPATTSPIKSCTYIGQNLASQAFNYVDQLKSAIPEFLYELGSQICRQEFLTTKGIFRLPGGLKQIQLLEKKVELPNADVKGLLSEVEDSRVLTGLLKVYIKNLPEPIITTSELIQFEKSLNDDETFLQLGMVMPEVHLNVLRFVLKILRAIAAKKKVNEMNAE</sequence>
<dbReference type="OrthoDB" id="79452at2759"/>
<dbReference type="eggNOG" id="KOG4269">
    <property type="taxonomic scope" value="Eukaryota"/>
</dbReference>
<dbReference type="GeneID" id="25912590"/>
<proteinExistence type="predicted"/>
<gene>
    <name evidence="2" type="ORF">SARC_12086</name>
</gene>
<evidence type="ECO:0000259" key="1">
    <source>
        <dbReference type="PROSITE" id="PS50238"/>
    </source>
</evidence>
<dbReference type="RefSeq" id="XP_014149289.1">
    <property type="nucleotide sequence ID" value="XM_014293814.1"/>
</dbReference>
<dbReference type="GO" id="GO:0007264">
    <property type="term" value="P:small GTPase-mediated signal transduction"/>
    <property type="evidence" value="ECO:0007669"/>
    <property type="project" value="TreeGrafter"/>
</dbReference>
<dbReference type="Pfam" id="PF00620">
    <property type="entry name" value="RhoGAP"/>
    <property type="match status" value="1"/>
</dbReference>
<dbReference type="PROSITE" id="PS50238">
    <property type="entry name" value="RHOGAP"/>
    <property type="match status" value="1"/>
</dbReference>
<dbReference type="PANTHER" id="PTHR45808">
    <property type="entry name" value="RHO GTPASE-ACTIVATING PROTEIN 68F"/>
    <property type="match status" value="1"/>
</dbReference>
<accession>A0A0L0FF31</accession>
<evidence type="ECO:0000313" key="2">
    <source>
        <dbReference type="EMBL" id="KNC75387.1"/>
    </source>
</evidence>
<dbReference type="STRING" id="667725.A0A0L0FF31"/>
<dbReference type="SUPFAM" id="SSF48350">
    <property type="entry name" value="GTPase activation domain, GAP"/>
    <property type="match status" value="1"/>
</dbReference>
<feature type="domain" description="Rho-GAP" evidence="1">
    <location>
        <begin position="68"/>
        <end position="204"/>
    </location>
</feature>
<dbReference type="PANTHER" id="PTHR45808:SF2">
    <property type="entry name" value="RHO GTPASE-ACTIVATING PROTEIN 68F"/>
    <property type="match status" value="1"/>
</dbReference>
<dbReference type="EMBL" id="KQ243656">
    <property type="protein sequence ID" value="KNC75387.1"/>
    <property type="molecule type" value="Genomic_DNA"/>
</dbReference>
<dbReference type="AlphaFoldDB" id="A0A0L0FF31"/>
<dbReference type="GO" id="GO:0005096">
    <property type="term" value="F:GTPase activator activity"/>
    <property type="evidence" value="ECO:0007669"/>
    <property type="project" value="TreeGrafter"/>
</dbReference>
<keyword evidence="3" id="KW-1185">Reference proteome</keyword>
<organism evidence="2 3">
    <name type="scientific">Sphaeroforma arctica JP610</name>
    <dbReference type="NCBI Taxonomy" id="667725"/>
    <lineage>
        <taxon>Eukaryota</taxon>
        <taxon>Ichthyosporea</taxon>
        <taxon>Ichthyophonida</taxon>
        <taxon>Sphaeroforma</taxon>
    </lineage>
</organism>
<dbReference type="InterPro" id="IPR000198">
    <property type="entry name" value="RhoGAP_dom"/>
</dbReference>
<dbReference type="InterPro" id="IPR008936">
    <property type="entry name" value="Rho_GTPase_activation_prot"/>
</dbReference>
<dbReference type="CDD" id="cd00159">
    <property type="entry name" value="RhoGAP"/>
    <property type="match status" value="1"/>
</dbReference>
<dbReference type="Proteomes" id="UP000054560">
    <property type="component" value="Unassembled WGS sequence"/>
</dbReference>
<evidence type="ECO:0000313" key="3">
    <source>
        <dbReference type="Proteomes" id="UP000054560"/>
    </source>
</evidence>
<name>A0A0L0FF31_9EUKA</name>
<protein>
    <recommendedName>
        <fullName evidence="1">Rho-GAP domain-containing protein</fullName>
    </recommendedName>
</protein>
<reference evidence="2 3" key="1">
    <citation type="submission" date="2011-02" db="EMBL/GenBank/DDBJ databases">
        <title>The Genome Sequence of Sphaeroforma arctica JP610.</title>
        <authorList>
            <consortium name="The Broad Institute Genome Sequencing Platform"/>
            <person name="Russ C."/>
            <person name="Cuomo C."/>
            <person name="Young S.K."/>
            <person name="Zeng Q."/>
            <person name="Gargeya S."/>
            <person name="Alvarado L."/>
            <person name="Berlin A."/>
            <person name="Chapman S.B."/>
            <person name="Chen Z."/>
            <person name="Freedman E."/>
            <person name="Gellesch M."/>
            <person name="Goldberg J."/>
            <person name="Griggs A."/>
            <person name="Gujja S."/>
            <person name="Heilman E."/>
            <person name="Heiman D."/>
            <person name="Howarth C."/>
            <person name="Mehta T."/>
            <person name="Neiman D."/>
            <person name="Pearson M."/>
            <person name="Roberts A."/>
            <person name="Saif S."/>
            <person name="Shea T."/>
            <person name="Shenoy N."/>
            <person name="Sisk P."/>
            <person name="Stolte C."/>
            <person name="Sykes S."/>
            <person name="White J."/>
            <person name="Yandava C."/>
            <person name="Burger G."/>
            <person name="Gray M.W."/>
            <person name="Holland P.W.H."/>
            <person name="King N."/>
            <person name="Lang F.B.F."/>
            <person name="Roger A.J."/>
            <person name="Ruiz-Trillo I."/>
            <person name="Haas B."/>
            <person name="Nusbaum C."/>
            <person name="Birren B."/>
        </authorList>
    </citation>
    <scope>NUCLEOTIDE SEQUENCE [LARGE SCALE GENOMIC DNA]</scope>
    <source>
        <strain evidence="2 3">JP610</strain>
    </source>
</reference>
<dbReference type="SMART" id="SM00324">
    <property type="entry name" value="RhoGAP"/>
    <property type="match status" value="1"/>
</dbReference>
<dbReference type="GO" id="GO:0005737">
    <property type="term" value="C:cytoplasm"/>
    <property type="evidence" value="ECO:0007669"/>
    <property type="project" value="TreeGrafter"/>
</dbReference>
<dbReference type="Gene3D" id="1.10.555.10">
    <property type="entry name" value="Rho GTPase activation protein"/>
    <property type="match status" value="1"/>
</dbReference>